<reference evidence="6" key="1">
    <citation type="submission" date="2021-01" db="EMBL/GenBank/DDBJ databases">
        <title>Whole genome shotgun sequence of Actinoplanes nipponensis NBRC 14063.</title>
        <authorList>
            <person name="Komaki H."/>
            <person name="Tamura T."/>
        </authorList>
    </citation>
    <scope>NUCLEOTIDE SEQUENCE</scope>
    <source>
        <strain evidence="6">NBRC 14063</strain>
    </source>
</reference>
<dbReference type="PANTHER" id="PTHR43343:SF3">
    <property type="entry name" value="PROTEASE DO-LIKE 8, CHLOROPLASTIC"/>
    <property type="match status" value="1"/>
</dbReference>
<dbReference type="InterPro" id="IPR036034">
    <property type="entry name" value="PDZ_sf"/>
</dbReference>
<evidence type="ECO:0000256" key="2">
    <source>
        <dbReference type="ARBA" id="ARBA00022801"/>
    </source>
</evidence>
<keyword evidence="2" id="KW-0378">Hydrolase</keyword>
<proteinExistence type="predicted"/>
<dbReference type="GO" id="GO:0004252">
    <property type="term" value="F:serine-type endopeptidase activity"/>
    <property type="evidence" value="ECO:0007669"/>
    <property type="project" value="InterPro"/>
</dbReference>
<evidence type="ECO:0000259" key="5">
    <source>
        <dbReference type="PROSITE" id="PS50106"/>
    </source>
</evidence>
<evidence type="ECO:0000256" key="4">
    <source>
        <dbReference type="SAM" id="Phobius"/>
    </source>
</evidence>
<dbReference type="PRINTS" id="PR00834">
    <property type="entry name" value="PROTEASES2C"/>
</dbReference>
<comment type="caution">
    <text evidence="6">The sequence shown here is derived from an EMBL/GenBank/DDBJ whole genome shotgun (WGS) entry which is preliminary data.</text>
</comment>
<sequence length="551" mass="55374">MNEYETDPQRHESSASDEQSHRPADASPASSSPERGQSDTTAQQPTLSQPAAPQSGAPQSGVPQSGVPQSGVPQSGVPQSGPPQQQPGGWLASPWQRGGQHPPQQHPGQQHPAPPPPYGQQPYGAGHQPYPGQPQPPYAYAAQPHQQYANHGAPGQPGQWTPGAGVPPQSEAPAWAQAVGTDQRDPARTGRGRKIFVAGAAAVLIALGAGGVGAATALAFDDDNAATTVQTSDASVNRVVDRSSLAQIVSAVKDSVVSITTQTGEGSGVVISADGYIVTNNHVVATATGDTVTVIFANGKKAQAKIIGTDPRTDLAVIKADGVSGLAAAKFGDSSKMQVGDTVLALGSPLGLEGSVTEGIISAKDRTIQSGGQDQQQTPQNPFGGQQQQQGGGTTSMSGLLQTDAPINPGNSGGALVNTNGEVIGINSAIATSGQSSGNIGLGFAIPSNKAKDVADALMAGKKVSHPALGVSVTEAEGGGALVSTVTPNSAAAKAGLQQGDVVNSVNGKAVNDSDDLVAIIQGAKVGDKVTIVFTRNGQQQTVSATLAESS</sequence>
<evidence type="ECO:0000256" key="3">
    <source>
        <dbReference type="SAM" id="MobiDB-lite"/>
    </source>
</evidence>
<keyword evidence="1" id="KW-0645">Protease</keyword>
<dbReference type="InterPro" id="IPR051201">
    <property type="entry name" value="Chloro_Bact_Ser_Proteases"/>
</dbReference>
<keyword evidence="4" id="KW-0812">Transmembrane</keyword>
<dbReference type="EMBL" id="BOMQ01000042">
    <property type="protein sequence ID" value="GIE49855.1"/>
    <property type="molecule type" value="Genomic_DNA"/>
</dbReference>
<gene>
    <name evidence="6" type="ORF">Ani05nite_33890</name>
</gene>
<feature type="region of interest" description="Disordered" evidence="3">
    <location>
        <begin position="367"/>
        <end position="414"/>
    </location>
</feature>
<feature type="domain" description="PDZ" evidence="5">
    <location>
        <begin position="458"/>
        <end position="538"/>
    </location>
</feature>
<dbReference type="InterPro" id="IPR009003">
    <property type="entry name" value="Peptidase_S1_PA"/>
</dbReference>
<evidence type="ECO:0000313" key="7">
    <source>
        <dbReference type="Proteomes" id="UP000647172"/>
    </source>
</evidence>
<feature type="transmembrane region" description="Helical" evidence="4">
    <location>
        <begin position="195"/>
        <end position="220"/>
    </location>
</feature>
<keyword evidence="4" id="KW-1133">Transmembrane helix</keyword>
<dbReference type="Gene3D" id="2.40.10.120">
    <property type="match status" value="1"/>
</dbReference>
<dbReference type="Pfam" id="PF13180">
    <property type="entry name" value="PDZ_2"/>
    <property type="match status" value="1"/>
</dbReference>
<feature type="compositionally biased region" description="Low complexity" evidence="3">
    <location>
        <begin position="99"/>
        <end position="111"/>
    </location>
</feature>
<dbReference type="GO" id="GO:0006508">
    <property type="term" value="P:proteolysis"/>
    <property type="evidence" value="ECO:0007669"/>
    <property type="project" value="UniProtKB-KW"/>
</dbReference>
<keyword evidence="4" id="KW-0472">Membrane</keyword>
<name>A0A919JI97_9ACTN</name>
<dbReference type="SUPFAM" id="SSF50494">
    <property type="entry name" value="Trypsin-like serine proteases"/>
    <property type="match status" value="1"/>
</dbReference>
<dbReference type="RefSeq" id="WP_203769390.1">
    <property type="nucleotide sequence ID" value="NZ_BAAAYJ010000041.1"/>
</dbReference>
<feature type="compositionally biased region" description="Polar residues" evidence="3">
    <location>
        <begin position="34"/>
        <end position="52"/>
    </location>
</feature>
<evidence type="ECO:0000313" key="6">
    <source>
        <dbReference type="EMBL" id="GIE49855.1"/>
    </source>
</evidence>
<dbReference type="InterPro" id="IPR001478">
    <property type="entry name" value="PDZ"/>
</dbReference>
<dbReference type="Proteomes" id="UP000647172">
    <property type="component" value="Unassembled WGS sequence"/>
</dbReference>
<dbReference type="InterPro" id="IPR001940">
    <property type="entry name" value="Peptidase_S1C"/>
</dbReference>
<dbReference type="CDD" id="cd06779">
    <property type="entry name" value="cpPDZ_Deg_HtrA-like"/>
    <property type="match status" value="1"/>
</dbReference>
<feature type="compositionally biased region" description="Low complexity" evidence="3">
    <location>
        <begin position="138"/>
        <end position="149"/>
    </location>
</feature>
<feature type="compositionally biased region" description="Low complexity" evidence="3">
    <location>
        <begin position="120"/>
        <end position="130"/>
    </location>
</feature>
<dbReference type="Pfam" id="PF13365">
    <property type="entry name" value="Trypsin_2"/>
    <property type="match status" value="1"/>
</dbReference>
<dbReference type="Gene3D" id="2.30.42.10">
    <property type="match status" value="1"/>
</dbReference>
<dbReference type="SMART" id="SM00228">
    <property type="entry name" value="PDZ"/>
    <property type="match status" value="1"/>
</dbReference>
<accession>A0A919JI97</accession>
<protein>
    <recommendedName>
        <fullName evidence="5">PDZ domain-containing protein</fullName>
    </recommendedName>
</protein>
<keyword evidence="7" id="KW-1185">Reference proteome</keyword>
<feature type="region of interest" description="Disordered" evidence="3">
    <location>
        <begin position="1"/>
        <end position="187"/>
    </location>
</feature>
<dbReference type="PANTHER" id="PTHR43343">
    <property type="entry name" value="PEPTIDASE S12"/>
    <property type="match status" value="1"/>
</dbReference>
<organism evidence="6 7">
    <name type="scientific">Actinoplanes nipponensis</name>
    <dbReference type="NCBI Taxonomy" id="135950"/>
    <lineage>
        <taxon>Bacteria</taxon>
        <taxon>Bacillati</taxon>
        <taxon>Actinomycetota</taxon>
        <taxon>Actinomycetes</taxon>
        <taxon>Micromonosporales</taxon>
        <taxon>Micromonosporaceae</taxon>
        <taxon>Actinoplanes</taxon>
    </lineage>
</organism>
<feature type="compositionally biased region" description="Low complexity" evidence="3">
    <location>
        <begin position="58"/>
        <end position="79"/>
    </location>
</feature>
<dbReference type="PROSITE" id="PS50106">
    <property type="entry name" value="PDZ"/>
    <property type="match status" value="1"/>
</dbReference>
<evidence type="ECO:0000256" key="1">
    <source>
        <dbReference type="ARBA" id="ARBA00022670"/>
    </source>
</evidence>
<dbReference type="AlphaFoldDB" id="A0A919JI97"/>
<feature type="compositionally biased region" description="Low complexity" evidence="3">
    <location>
        <begin position="369"/>
        <end position="403"/>
    </location>
</feature>
<dbReference type="SUPFAM" id="SSF50156">
    <property type="entry name" value="PDZ domain-like"/>
    <property type="match status" value="1"/>
</dbReference>
<feature type="compositionally biased region" description="Basic and acidic residues" evidence="3">
    <location>
        <begin position="7"/>
        <end position="24"/>
    </location>
</feature>